<evidence type="ECO:0000313" key="3">
    <source>
        <dbReference type="EMBL" id="OJA17504.1"/>
    </source>
</evidence>
<accession>A0A1J8QVM3</accession>
<sequence length="159" mass="18131">MSTPTCPKCSKVFTKDSSVTRHLSQPWTSCHSSVRDMVNILEFTELVSLQQSLTPPQPSDRHTRSDIVDEPWQFDIRDDMGPNIDGDQVVGESSTSMEKWYKGTGTCYAQDGVTFLDLFDADEYAECRKDNLFYPFTSREEWEVANFLLRSPLSMAVIN</sequence>
<dbReference type="OrthoDB" id="2688393at2759"/>
<dbReference type="AlphaFoldDB" id="A0A1J8QVM3"/>
<keyword evidence="1" id="KW-0479">Metal-binding</keyword>
<dbReference type="GO" id="GO:0008270">
    <property type="term" value="F:zinc ion binding"/>
    <property type="evidence" value="ECO:0007669"/>
    <property type="project" value="UniProtKB-KW"/>
</dbReference>
<proteinExistence type="predicted"/>
<evidence type="ECO:0000313" key="4">
    <source>
        <dbReference type="Proteomes" id="UP000183567"/>
    </source>
</evidence>
<reference evidence="3 4" key="1">
    <citation type="submission" date="2016-03" db="EMBL/GenBank/DDBJ databases">
        <title>Comparative genomics of the ectomycorrhizal sister species Rhizopogon vinicolor and Rhizopogon vesiculosus (Basidiomycota: Boletales) reveals a divergence of the mating type B locus.</title>
        <authorList>
            <person name="Mujic A.B."/>
            <person name="Kuo A."/>
            <person name="Tritt A."/>
            <person name="Lipzen A."/>
            <person name="Chen C."/>
            <person name="Johnson J."/>
            <person name="Sharma A."/>
            <person name="Barry K."/>
            <person name="Grigoriev I.V."/>
            <person name="Spatafora J.W."/>
        </authorList>
    </citation>
    <scope>NUCLEOTIDE SEQUENCE [LARGE SCALE GENOMIC DNA]</scope>
    <source>
        <strain evidence="3 4">AM-OR11-056</strain>
    </source>
</reference>
<evidence type="ECO:0000259" key="2">
    <source>
        <dbReference type="PROSITE" id="PS50157"/>
    </source>
</evidence>
<gene>
    <name evidence="3" type="ORF">AZE42_11883</name>
</gene>
<organism evidence="3 4">
    <name type="scientific">Rhizopogon vesiculosus</name>
    <dbReference type="NCBI Taxonomy" id="180088"/>
    <lineage>
        <taxon>Eukaryota</taxon>
        <taxon>Fungi</taxon>
        <taxon>Dikarya</taxon>
        <taxon>Basidiomycota</taxon>
        <taxon>Agaricomycotina</taxon>
        <taxon>Agaricomycetes</taxon>
        <taxon>Agaricomycetidae</taxon>
        <taxon>Boletales</taxon>
        <taxon>Suillineae</taxon>
        <taxon>Rhizopogonaceae</taxon>
        <taxon>Rhizopogon</taxon>
    </lineage>
</organism>
<dbReference type="InterPro" id="IPR013087">
    <property type="entry name" value="Znf_C2H2_type"/>
</dbReference>
<evidence type="ECO:0000256" key="1">
    <source>
        <dbReference type="PROSITE-ProRule" id="PRU00042"/>
    </source>
</evidence>
<dbReference type="EMBL" id="LVVM01001980">
    <property type="protein sequence ID" value="OJA17504.1"/>
    <property type="molecule type" value="Genomic_DNA"/>
</dbReference>
<keyword evidence="1" id="KW-0863">Zinc-finger</keyword>
<feature type="domain" description="C2H2-type" evidence="2">
    <location>
        <begin position="4"/>
        <end position="36"/>
    </location>
</feature>
<keyword evidence="1" id="KW-0862">Zinc</keyword>
<dbReference type="Proteomes" id="UP000183567">
    <property type="component" value="Unassembled WGS sequence"/>
</dbReference>
<protein>
    <recommendedName>
        <fullName evidence="2">C2H2-type domain-containing protein</fullName>
    </recommendedName>
</protein>
<comment type="caution">
    <text evidence="3">The sequence shown here is derived from an EMBL/GenBank/DDBJ whole genome shotgun (WGS) entry which is preliminary data.</text>
</comment>
<dbReference type="PROSITE" id="PS50157">
    <property type="entry name" value="ZINC_FINGER_C2H2_2"/>
    <property type="match status" value="1"/>
</dbReference>
<keyword evidence="4" id="KW-1185">Reference proteome</keyword>
<name>A0A1J8QVM3_9AGAM</name>